<keyword evidence="9" id="KW-1185">Reference proteome</keyword>
<keyword evidence="6 8" id="KW-0472">Membrane</keyword>
<evidence type="ECO:0000256" key="4">
    <source>
        <dbReference type="ARBA" id="ARBA00022692"/>
    </source>
</evidence>
<feature type="transmembrane region" description="Helical" evidence="8">
    <location>
        <begin position="12"/>
        <end position="31"/>
    </location>
</feature>
<evidence type="ECO:0000256" key="2">
    <source>
        <dbReference type="ARBA" id="ARBA00004613"/>
    </source>
</evidence>
<evidence type="ECO:0000313" key="10">
    <source>
        <dbReference type="RefSeq" id="XP_035675348.1"/>
    </source>
</evidence>
<evidence type="ECO:0000256" key="6">
    <source>
        <dbReference type="ARBA" id="ARBA00023136"/>
    </source>
</evidence>
<dbReference type="InterPro" id="IPR052120">
    <property type="entry name" value="FNDC_type_III_4/5"/>
</dbReference>
<dbReference type="AlphaFoldDB" id="A0A9J7L3T1"/>
<reference evidence="9" key="1">
    <citation type="journal article" date="2020" name="Nat. Ecol. Evol.">
        <title>Deeply conserved synteny resolves early events in vertebrate evolution.</title>
        <authorList>
            <person name="Simakov O."/>
            <person name="Marletaz F."/>
            <person name="Yue J.X."/>
            <person name="O'Connell B."/>
            <person name="Jenkins J."/>
            <person name="Brandt A."/>
            <person name="Calef R."/>
            <person name="Tung C.H."/>
            <person name="Huang T.K."/>
            <person name="Schmutz J."/>
            <person name="Satoh N."/>
            <person name="Yu J.K."/>
            <person name="Putnam N.H."/>
            <person name="Green R.E."/>
            <person name="Rokhsar D.S."/>
        </authorList>
    </citation>
    <scope>NUCLEOTIDE SEQUENCE [LARGE SCALE GENOMIC DNA]</scope>
    <source>
        <strain evidence="9">S238N-H82</strain>
    </source>
</reference>
<proteinExistence type="predicted"/>
<dbReference type="RefSeq" id="XP_035675348.1">
    <property type="nucleotide sequence ID" value="XM_035819455.1"/>
</dbReference>
<dbReference type="GO" id="GO:0005576">
    <property type="term" value="C:extracellular region"/>
    <property type="evidence" value="ECO:0007669"/>
    <property type="project" value="UniProtKB-SubCell"/>
</dbReference>
<evidence type="ECO:0000256" key="8">
    <source>
        <dbReference type="SAM" id="Phobius"/>
    </source>
</evidence>
<evidence type="ECO:0000256" key="7">
    <source>
        <dbReference type="ARBA" id="ARBA00023180"/>
    </source>
</evidence>
<dbReference type="PANTHER" id="PTHR14470">
    <property type="entry name" value="FIBRONECTIN TYPE III DOMAIN-CONTAINING PROTEIN"/>
    <property type="match status" value="1"/>
</dbReference>
<organism evidence="9 10">
    <name type="scientific">Branchiostoma floridae</name>
    <name type="common">Florida lancelet</name>
    <name type="synonym">Amphioxus</name>
    <dbReference type="NCBI Taxonomy" id="7739"/>
    <lineage>
        <taxon>Eukaryota</taxon>
        <taxon>Metazoa</taxon>
        <taxon>Chordata</taxon>
        <taxon>Cephalochordata</taxon>
        <taxon>Leptocardii</taxon>
        <taxon>Amphioxiformes</taxon>
        <taxon>Branchiostomatidae</taxon>
        <taxon>Branchiostoma</taxon>
    </lineage>
</organism>
<comment type="subcellular location">
    <subcellularLocation>
        <location evidence="1">Membrane</location>
        <topology evidence="1">Single-pass membrane protein</topology>
    </subcellularLocation>
    <subcellularLocation>
        <location evidence="2">Secreted</location>
    </subcellularLocation>
</comment>
<dbReference type="GeneID" id="118415061"/>
<keyword evidence="7" id="KW-0325">Glycoprotein</keyword>
<reference evidence="10" key="2">
    <citation type="submission" date="2025-08" db="UniProtKB">
        <authorList>
            <consortium name="RefSeq"/>
        </authorList>
    </citation>
    <scope>IDENTIFICATION</scope>
    <source>
        <strain evidence="10">S238N-H82</strain>
        <tissue evidence="10">Testes</tissue>
    </source>
</reference>
<gene>
    <name evidence="10" type="primary">LOC118415061</name>
</gene>
<protein>
    <submittedName>
        <fullName evidence="10">Uncharacterized protein LOC118415061</fullName>
    </submittedName>
</protein>
<dbReference type="KEGG" id="bfo:118415061"/>
<evidence type="ECO:0000313" key="9">
    <source>
        <dbReference type="Proteomes" id="UP000001554"/>
    </source>
</evidence>
<dbReference type="GO" id="GO:0016020">
    <property type="term" value="C:membrane"/>
    <property type="evidence" value="ECO:0007669"/>
    <property type="project" value="UniProtKB-SubCell"/>
</dbReference>
<sequence length="824" mass="92584">MAIKTGFCLPHSTLRLWTLLVIVLTIVIILITNIDLGYVSHVFPQYVTSFSASCKAEVSAPPIVLVDAVFPVRIEVFRGNIRSLPRSYATVRFNPGNSTHVSTVDLYYGVGTTNLTISRVGVLQLSVTVETRDDHAPTETCQASVRIKSARSLTREAGDQLIHKLQGPDLCKNCCKTVWSLEFGNYENWIMENIRDMKRASIHPPEFRKLECGMTFSADLYQHNHSDCIVQKVYVKSAYSGHRLGGESHLRELKTHYLDRVMQTNLTAKSFGVIWDFSHIPERDSSALIKKAMMCPSSQRATHGLSAFVTEYIPNITIYTHGRGLPQPNNVDKYRAFLYIGNCMKSAHSHFVNKETNDYVLIDNDRCLVADRVAGGQRNDVNHLAKMFNKRPVCQVLDDVIHRLKRMNAVSSQVPSLGTQFRMEVESHPAMAPLVLEEDPDIYEEVDGRVSVLVAEYNALCEGNNPDKFDSSLRKVYKTSAITESYLVHGRDYVLAKFADGMKAYLKVVGGEVREDIDGYVFNGGLAELVAYHLDRLLGMGRAAVSAARRLRLDGTVPINGVINVQGEVLEDFSGKRDTLGRYLTESKTTSKSIQWIANQLQKGQHELYHSLNVVVVGKMKSLKDNIELHPQVGEFFNHSANVSELENVGVTRQMLRDLADIFVFHFLIHNPTKERLAMSELRFVSNDNDKAFWPDVSTNVCESILRCPASLQPEGTRASTEKHDACPNICSNPDVLPSDQFVNCRFTKHIASRLKRFSDKTGPGQMFSSKLRQSLIMNETIDIDSFKSYFGKVALYEGIGARLDRLANYIKQCMVRFGDGIFI</sequence>
<dbReference type="Proteomes" id="UP000001554">
    <property type="component" value="Chromosome 4"/>
</dbReference>
<dbReference type="PANTHER" id="PTHR14470:SF3">
    <property type="match status" value="1"/>
</dbReference>
<evidence type="ECO:0000256" key="3">
    <source>
        <dbReference type="ARBA" id="ARBA00022525"/>
    </source>
</evidence>
<keyword evidence="4 8" id="KW-0812">Transmembrane</keyword>
<keyword evidence="5 8" id="KW-1133">Transmembrane helix</keyword>
<accession>A0A9J7L3T1</accession>
<evidence type="ECO:0000256" key="5">
    <source>
        <dbReference type="ARBA" id="ARBA00022989"/>
    </source>
</evidence>
<evidence type="ECO:0000256" key="1">
    <source>
        <dbReference type="ARBA" id="ARBA00004167"/>
    </source>
</evidence>
<name>A0A9J7L3T1_BRAFL</name>
<keyword evidence="3" id="KW-0964">Secreted</keyword>